<dbReference type="Gene3D" id="3.40.50.1820">
    <property type="entry name" value="alpha/beta hydrolase"/>
    <property type="match status" value="1"/>
</dbReference>
<comment type="similarity">
    <text evidence="1">Belongs to the AB hydrolase superfamily. AB hydrolase 2 family.</text>
</comment>
<dbReference type="Pfam" id="PF02230">
    <property type="entry name" value="Abhydrolase_2"/>
    <property type="match status" value="1"/>
</dbReference>
<dbReference type="AlphaFoldDB" id="A0A0X8X710"/>
<feature type="domain" description="Phospholipase/carboxylesterase/thioesterase" evidence="3">
    <location>
        <begin position="15"/>
        <end position="220"/>
    </location>
</feature>
<dbReference type="GO" id="GO:0016787">
    <property type="term" value="F:hydrolase activity"/>
    <property type="evidence" value="ECO:0007669"/>
    <property type="project" value="UniProtKB-KW"/>
</dbReference>
<proteinExistence type="inferred from homology"/>
<dbReference type="OrthoDB" id="9801763at2"/>
<dbReference type="EMBL" id="AP017372">
    <property type="protein sequence ID" value="BAU56751.1"/>
    <property type="molecule type" value="Genomic_DNA"/>
</dbReference>
<sequence>MATTPSLEYIEKTTKQSVDASVIWLHGLGADGSDFVPIVDELPLGGSPGVRFIFPHAPVRQVTVNGGMPMRAWYDIIGLGEGGIEEDTSGLAEALSHIVELIGGEKERGIPAERIVLAGFSQGAATALYAGLQLEQAPAGIIALSGWLPAATEIKPLSGLDDLPIFMAHGNQDPVVPLRLGLDSSRRLTDAGFRVDWHEYTLEHGVCMAEIEQVGKWLKSLLG</sequence>
<evidence type="ECO:0000259" key="3">
    <source>
        <dbReference type="Pfam" id="PF02230"/>
    </source>
</evidence>
<keyword evidence="2" id="KW-0378">Hydrolase</keyword>
<protein>
    <submittedName>
        <fullName evidence="4">Phospholipase/carboxylesterase family protein</fullName>
    </submittedName>
</protein>
<reference evidence="4" key="1">
    <citation type="submission" date="2016-02" db="EMBL/GenBank/DDBJ databases">
        <title>Halorhodospira halochloris DSM-1059 complete genome, version 2.</title>
        <authorList>
            <person name="Tsukatani Y."/>
        </authorList>
    </citation>
    <scope>NUCLEOTIDE SEQUENCE</scope>
    <source>
        <strain evidence="4">DSM 1059</strain>
    </source>
</reference>
<organism evidence="4 5">
    <name type="scientific">Halorhodospira halochloris</name>
    <name type="common">Ectothiorhodospira halochloris</name>
    <dbReference type="NCBI Taxonomy" id="1052"/>
    <lineage>
        <taxon>Bacteria</taxon>
        <taxon>Pseudomonadati</taxon>
        <taxon>Pseudomonadota</taxon>
        <taxon>Gammaproteobacteria</taxon>
        <taxon>Chromatiales</taxon>
        <taxon>Ectothiorhodospiraceae</taxon>
        <taxon>Halorhodospira</taxon>
    </lineage>
</organism>
<evidence type="ECO:0000256" key="2">
    <source>
        <dbReference type="ARBA" id="ARBA00022801"/>
    </source>
</evidence>
<evidence type="ECO:0000313" key="4">
    <source>
        <dbReference type="EMBL" id="BAU56751.1"/>
    </source>
</evidence>
<dbReference type="Proteomes" id="UP000218890">
    <property type="component" value="Chromosome"/>
</dbReference>
<gene>
    <name evidence="4" type="ORF">HH1059_00810</name>
</gene>
<dbReference type="RefSeq" id="WP_096407016.1">
    <property type="nucleotide sequence ID" value="NZ_AP017372.2"/>
</dbReference>
<evidence type="ECO:0000313" key="5">
    <source>
        <dbReference type="Proteomes" id="UP000218890"/>
    </source>
</evidence>
<dbReference type="InterPro" id="IPR003140">
    <property type="entry name" value="PLipase/COase/thioEstase"/>
</dbReference>
<dbReference type="PANTHER" id="PTHR10655:SF17">
    <property type="entry name" value="LYSOPHOSPHOLIPASE-LIKE PROTEIN 1"/>
    <property type="match status" value="1"/>
</dbReference>
<dbReference type="PANTHER" id="PTHR10655">
    <property type="entry name" value="LYSOPHOSPHOLIPASE-RELATED"/>
    <property type="match status" value="1"/>
</dbReference>
<accession>A0A0X8X710</accession>
<dbReference type="InterPro" id="IPR029058">
    <property type="entry name" value="AB_hydrolase_fold"/>
</dbReference>
<name>A0A0X8X710_HALHR</name>
<evidence type="ECO:0000256" key="1">
    <source>
        <dbReference type="ARBA" id="ARBA00006499"/>
    </source>
</evidence>
<dbReference type="SUPFAM" id="SSF53474">
    <property type="entry name" value="alpha/beta-Hydrolases"/>
    <property type="match status" value="1"/>
</dbReference>
<dbReference type="InterPro" id="IPR050565">
    <property type="entry name" value="LYPA1-2/EST-like"/>
</dbReference>
<dbReference type="KEGG" id="hhk:HH1059_00810"/>
<keyword evidence="5" id="KW-1185">Reference proteome</keyword>